<dbReference type="EMBL" id="JAUSVB010000002">
    <property type="protein sequence ID" value="MDQ0373847.1"/>
    <property type="molecule type" value="Genomic_DNA"/>
</dbReference>
<organism evidence="1 2">
    <name type="scientific">Cellulomonas humilata</name>
    <dbReference type="NCBI Taxonomy" id="144055"/>
    <lineage>
        <taxon>Bacteria</taxon>
        <taxon>Bacillati</taxon>
        <taxon>Actinomycetota</taxon>
        <taxon>Actinomycetes</taxon>
        <taxon>Micrococcales</taxon>
        <taxon>Cellulomonadaceae</taxon>
        <taxon>Cellulomonas</taxon>
    </lineage>
</organism>
<sequence>MGDGSEHPAIPDPRDPFAPMQVQITAGTDERICFADAPFQLES</sequence>
<protein>
    <submittedName>
        <fullName evidence="1">Uncharacterized protein</fullName>
    </submittedName>
</protein>
<accession>A0ABU0EF56</accession>
<name>A0ABU0EF56_9CELL</name>
<evidence type="ECO:0000313" key="1">
    <source>
        <dbReference type="EMBL" id="MDQ0373847.1"/>
    </source>
</evidence>
<proteinExistence type="predicted"/>
<reference evidence="1 2" key="1">
    <citation type="submission" date="2023-07" db="EMBL/GenBank/DDBJ databases">
        <title>Sorghum-associated microbial communities from plants grown in Nebraska, USA.</title>
        <authorList>
            <person name="Schachtman D."/>
        </authorList>
    </citation>
    <scope>NUCLEOTIDE SEQUENCE [LARGE SCALE GENOMIC DNA]</scope>
    <source>
        <strain evidence="1 2">BE332</strain>
    </source>
</reference>
<dbReference type="Proteomes" id="UP001239626">
    <property type="component" value="Unassembled WGS sequence"/>
</dbReference>
<gene>
    <name evidence="1" type="ORF">J2X26_002158</name>
</gene>
<keyword evidence="2" id="KW-1185">Reference proteome</keyword>
<dbReference type="RefSeq" id="WP_307492123.1">
    <property type="nucleotide sequence ID" value="NZ_JAUSVB010000002.1"/>
</dbReference>
<evidence type="ECO:0000313" key="2">
    <source>
        <dbReference type="Proteomes" id="UP001239626"/>
    </source>
</evidence>
<comment type="caution">
    <text evidence="1">The sequence shown here is derived from an EMBL/GenBank/DDBJ whole genome shotgun (WGS) entry which is preliminary data.</text>
</comment>